<dbReference type="Proteomes" id="UP000183253">
    <property type="component" value="Unassembled WGS sequence"/>
</dbReference>
<dbReference type="Pfam" id="PF01555">
    <property type="entry name" value="N6_N4_Mtase"/>
    <property type="match status" value="1"/>
</dbReference>
<dbReference type="AlphaFoldDB" id="A0A1H3Y7U5"/>
<dbReference type="Gene3D" id="3.40.50.150">
    <property type="entry name" value="Vaccinia Virus protein VP39"/>
    <property type="match status" value="1"/>
</dbReference>
<dbReference type="GO" id="GO:0009007">
    <property type="term" value="F:site-specific DNA-methyltransferase (adenine-specific) activity"/>
    <property type="evidence" value="ECO:0007669"/>
    <property type="project" value="UniProtKB-EC"/>
</dbReference>
<dbReference type="OrthoDB" id="9800801at2"/>
<keyword evidence="3 9" id="KW-0489">Methyltransferase</keyword>
<dbReference type="Pfam" id="PF12564">
    <property type="entry name" value="TypeIII_RM_meth"/>
    <property type="match status" value="1"/>
</dbReference>
<evidence type="ECO:0000256" key="2">
    <source>
        <dbReference type="ARBA" id="ARBA00011900"/>
    </source>
</evidence>
<accession>A0A1H3Y7U5</accession>
<sequence length="534" mass="61911">MQNLLTELTSLLKHDERLVVEGKLLKNKIIELALQLDPTLIGMLLSHASIKKHFFQEVNKVQVFDKIRFQKFVSNKAFLPDSYTAFKNKVGLLDDDEFISGGNEVVLAWPYKDCVLEGGQTKEDAKRDELFWNETLAPDQIDRLLQPKAIGHVEFYNKDKTEKINTFNGLNNLLIRGNNLLALHSLKKVYANKVRLIYVDPPFNTGNDTFSYNDKFTHSTWLTFMKNRLEIAKELLAPDGSIFVHLDHNEAHYCKILMDEIFGREHFINEIIWCYTGPGSPGMRQFSRKHDNILWYGKGDSWIFNSDDIRVESEVHSGGFNGEMNKNVSEGYTNKGKIPEDWWEFAVTSRFKVDGLKRTGYNTEKPFKLLERIIKATSNENDIVMDFFGGSASTAYVASSLGRRYITIEQMDNTIDIAKERLKKCSSFVYIELLENKKFALSALTTAKTKEDLWRIYAMFRNSSFLSYRIERKHIEAFENAFDEVSFEDCYQFLLECFDLNNLYVNYSEIADTDFGLTSETIKQNHNFYNQIIK</sequence>
<dbReference type="RefSeq" id="WP_010259930.1">
    <property type="nucleotide sequence ID" value="NZ_CAEG01000004.1"/>
</dbReference>
<comment type="catalytic activity">
    <reaction evidence="6">
        <text>a 2'-deoxyadenosine in DNA + S-adenosyl-L-methionine = an N(6)-methyl-2'-deoxyadenosine in DNA + S-adenosyl-L-homocysteine + H(+)</text>
        <dbReference type="Rhea" id="RHEA:15197"/>
        <dbReference type="Rhea" id="RHEA-COMP:12418"/>
        <dbReference type="Rhea" id="RHEA-COMP:12419"/>
        <dbReference type="ChEBI" id="CHEBI:15378"/>
        <dbReference type="ChEBI" id="CHEBI:57856"/>
        <dbReference type="ChEBI" id="CHEBI:59789"/>
        <dbReference type="ChEBI" id="CHEBI:90615"/>
        <dbReference type="ChEBI" id="CHEBI:90616"/>
        <dbReference type="EC" id="2.1.1.72"/>
    </reaction>
</comment>
<dbReference type="InterPro" id="IPR002295">
    <property type="entry name" value="N4/N6-MTase_EcoPI_Mod-like"/>
</dbReference>
<feature type="domain" description="Type III restriction/modification enzyme methylation subunit" evidence="8">
    <location>
        <begin position="37"/>
        <end position="92"/>
    </location>
</feature>
<name>A0A1H3Y7U5_9BACT</name>
<keyword evidence="5" id="KW-0949">S-adenosyl-L-methionine</keyword>
<dbReference type="EC" id="2.1.1.72" evidence="2"/>
<protein>
    <recommendedName>
        <fullName evidence="2">site-specific DNA-methyltransferase (adenine-specific)</fullName>
        <ecNumber evidence="2">2.1.1.72</ecNumber>
    </recommendedName>
</protein>
<dbReference type="GO" id="GO:0032259">
    <property type="term" value="P:methylation"/>
    <property type="evidence" value="ECO:0007669"/>
    <property type="project" value="UniProtKB-KW"/>
</dbReference>
<dbReference type="PRINTS" id="PR00506">
    <property type="entry name" value="D21N6MTFRASE"/>
</dbReference>
<dbReference type="InterPro" id="IPR022221">
    <property type="entry name" value="TypeIII_RM_meth"/>
</dbReference>
<dbReference type="EMBL" id="FNRI01000001">
    <property type="protein sequence ID" value="SEA06952.1"/>
    <property type="molecule type" value="Genomic_DNA"/>
</dbReference>
<dbReference type="STRING" id="1033731.SAMN05444145_101453"/>
<gene>
    <name evidence="9" type="ORF">SAMN05444145_101453</name>
</gene>
<dbReference type="SUPFAM" id="SSF53335">
    <property type="entry name" value="S-adenosyl-L-methionine-dependent methyltransferases"/>
    <property type="match status" value="1"/>
</dbReference>
<proteinExistence type="inferred from homology"/>
<organism evidence="9 10">
    <name type="scientific">Alistipes timonensis JC136</name>
    <dbReference type="NCBI Taxonomy" id="1033731"/>
    <lineage>
        <taxon>Bacteria</taxon>
        <taxon>Pseudomonadati</taxon>
        <taxon>Bacteroidota</taxon>
        <taxon>Bacteroidia</taxon>
        <taxon>Bacteroidales</taxon>
        <taxon>Rikenellaceae</taxon>
        <taxon>Alistipes</taxon>
    </lineage>
</organism>
<feature type="domain" description="DNA methylase N-4/N-6" evidence="7">
    <location>
        <begin position="194"/>
        <end position="420"/>
    </location>
</feature>
<evidence type="ECO:0000259" key="8">
    <source>
        <dbReference type="Pfam" id="PF12564"/>
    </source>
</evidence>
<dbReference type="InterPro" id="IPR029063">
    <property type="entry name" value="SAM-dependent_MTases_sf"/>
</dbReference>
<evidence type="ECO:0000256" key="4">
    <source>
        <dbReference type="ARBA" id="ARBA00022679"/>
    </source>
</evidence>
<dbReference type="PROSITE" id="PS00092">
    <property type="entry name" value="N6_MTASE"/>
    <property type="match status" value="1"/>
</dbReference>
<evidence type="ECO:0000256" key="6">
    <source>
        <dbReference type="ARBA" id="ARBA00047942"/>
    </source>
</evidence>
<evidence type="ECO:0000259" key="7">
    <source>
        <dbReference type="Pfam" id="PF01555"/>
    </source>
</evidence>
<dbReference type="InterPro" id="IPR002052">
    <property type="entry name" value="DNA_methylase_N6_adenine_CS"/>
</dbReference>
<dbReference type="GO" id="GO:0003677">
    <property type="term" value="F:DNA binding"/>
    <property type="evidence" value="ECO:0007669"/>
    <property type="project" value="InterPro"/>
</dbReference>
<keyword evidence="10" id="KW-1185">Reference proteome</keyword>
<evidence type="ECO:0000313" key="10">
    <source>
        <dbReference type="Proteomes" id="UP000183253"/>
    </source>
</evidence>
<dbReference type="GO" id="GO:0008170">
    <property type="term" value="F:N-methyltransferase activity"/>
    <property type="evidence" value="ECO:0007669"/>
    <property type="project" value="InterPro"/>
</dbReference>
<evidence type="ECO:0000256" key="3">
    <source>
        <dbReference type="ARBA" id="ARBA00022603"/>
    </source>
</evidence>
<evidence type="ECO:0000256" key="1">
    <source>
        <dbReference type="ARBA" id="ARBA00006594"/>
    </source>
</evidence>
<evidence type="ECO:0000256" key="5">
    <source>
        <dbReference type="ARBA" id="ARBA00022691"/>
    </source>
</evidence>
<comment type="similarity">
    <text evidence="1">Belongs to the N(4)/N(6)-methyltransferase family.</text>
</comment>
<keyword evidence="4 9" id="KW-0808">Transferase</keyword>
<dbReference type="InterPro" id="IPR002941">
    <property type="entry name" value="DNA_methylase_N4/N6"/>
</dbReference>
<reference evidence="9 10" key="1">
    <citation type="submission" date="2016-10" db="EMBL/GenBank/DDBJ databases">
        <authorList>
            <person name="de Groot N.N."/>
        </authorList>
    </citation>
    <scope>NUCLEOTIDE SEQUENCE [LARGE SCALE GENOMIC DNA]</scope>
    <source>
        <strain evidence="9 10">DSM 25383</strain>
    </source>
</reference>
<evidence type="ECO:0000313" key="9">
    <source>
        <dbReference type="EMBL" id="SEA06952.1"/>
    </source>
</evidence>